<dbReference type="GO" id="GO:0010113">
    <property type="term" value="P:negative regulation of systemic acquired resistance"/>
    <property type="evidence" value="ECO:0000318"/>
    <property type="project" value="GO_Central"/>
</dbReference>
<dbReference type="GO" id="GO:0045892">
    <property type="term" value="P:negative regulation of DNA-templated transcription"/>
    <property type="evidence" value="ECO:0000318"/>
    <property type="project" value="GO_Central"/>
</dbReference>
<name>A0A1U8QCJ9_NELNU</name>
<dbReference type="OrthoDB" id="1885692at2759"/>
<reference evidence="2" key="1">
    <citation type="submission" date="2025-08" db="UniProtKB">
        <authorList>
            <consortium name="RefSeq"/>
        </authorList>
    </citation>
    <scope>IDENTIFICATION</scope>
</reference>
<dbReference type="AlphaFoldDB" id="A0A1U8QCJ9"/>
<dbReference type="RefSeq" id="XP_019055985.1">
    <property type="nucleotide sequence ID" value="XM_019200440.1"/>
</dbReference>
<proteinExistence type="predicted"/>
<gene>
    <name evidence="2" type="primary">LOC104613171</name>
</gene>
<dbReference type="InParanoid" id="A0A1U8QCJ9"/>
<dbReference type="Proteomes" id="UP000189703">
    <property type="component" value="Unplaced"/>
</dbReference>
<dbReference type="PANTHER" id="PTHR37243:SF2">
    <property type="entry name" value="NEGATIVE REGULATOR OF SYSTEMIC ACQUIRED RESISTANCE SNI1"/>
    <property type="match status" value="1"/>
</dbReference>
<evidence type="ECO:0000313" key="2">
    <source>
        <dbReference type="RefSeq" id="XP_019055985.1"/>
    </source>
</evidence>
<dbReference type="GO" id="GO:0030915">
    <property type="term" value="C:Smc5-Smc6 complex"/>
    <property type="evidence" value="ECO:0007669"/>
    <property type="project" value="InterPro"/>
</dbReference>
<dbReference type="OMA" id="CIAMQKF"/>
<dbReference type="STRING" id="4432.A0A1U8QCJ9"/>
<dbReference type="GO" id="GO:0006974">
    <property type="term" value="P:DNA damage response"/>
    <property type="evidence" value="ECO:0007669"/>
    <property type="project" value="InterPro"/>
</dbReference>
<dbReference type="GO" id="GO:0005634">
    <property type="term" value="C:nucleus"/>
    <property type="evidence" value="ECO:0000318"/>
    <property type="project" value="GO_Central"/>
</dbReference>
<dbReference type="GeneID" id="104613171"/>
<evidence type="ECO:0000313" key="1">
    <source>
        <dbReference type="Proteomes" id="UP000189703"/>
    </source>
</evidence>
<dbReference type="PANTHER" id="PTHR37243">
    <property type="entry name" value="NEGATIVE REGULATOR OF SYSTEMIC ACQUIRED RESISTANCE SNI1"/>
    <property type="match status" value="1"/>
</dbReference>
<dbReference type="GO" id="GO:0000976">
    <property type="term" value="F:transcription cis-regulatory region binding"/>
    <property type="evidence" value="ECO:0000318"/>
    <property type="project" value="GO_Central"/>
</dbReference>
<keyword evidence="1" id="KW-1185">Reference proteome</keyword>
<sequence length="461" mass="51794">MENSRRSNRGIEENTLAIFDSSGVKDARDVNDDRLAFLEAVRASSIVPQIGTAPTSKMLNAIFQILKDGTSLELIMASYQLLIELEKRFPRVYLSKFDIPKSSSGATVELIVINEAWSPFALGSESAYSERNLANRSSDELLDSLGFSLLLQGIAQLYNEMNLQVLDTKSLGNMLLFQFLVNVLEGDFLPRNTIYNETKNWVFLRESLLSMLLGSRRISYKSLIKDCLSIISERCRKDLENSSIKTVDNSDAAALGIALAELERGTCIAVQKLLVLIMELDKSKKQADMQGSTSRSDGSRIPLMEVILDELTYDEDLLSSFLQVFCDPKWRLEIILQYFSKYLTKPSVRTRKSNNSSDDATFHGVLKCFSNVTSAKSIVKKMSIEIAQLLLANGFNAFISLQEAGGISVLQICKDIVSAFHNLRIIDDIDRQLCTRTRAIRHGRTILYFHCGKHTKSFHFC</sequence>
<protein>
    <submittedName>
        <fullName evidence="2">Uncharacterized protein LOC104613171 isoform X1</fullName>
    </submittedName>
</protein>
<organism evidence="1 2">
    <name type="scientific">Nelumbo nucifera</name>
    <name type="common">Sacred lotus</name>
    <dbReference type="NCBI Taxonomy" id="4432"/>
    <lineage>
        <taxon>Eukaryota</taxon>
        <taxon>Viridiplantae</taxon>
        <taxon>Streptophyta</taxon>
        <taxon>Embryophyta</taxon>
        <taxon>Tracheophyta</taxon>
        <taxon>Spermatophyta</taxon>
        <taxon>Magnoliopsida</taxon>
        <taxon>Proteales</taxon>
        <taxon>Nelumbonaceae</taxon>
        <taxon>Nelumbo</taxon>
    </lineage>
</organism>
<accession>A0A1U8QCJ9</accession>
<dbReference type="InterPro" id="IPR034561">
    <property type="entry name" value="SNI1"/>
</dbReference>
<dbReference type="FunCoup" id="A0A1U8QCJ9">
    <property type="interactions" value="565"/>
</dbReference>